<proteinExistence type="predicted"/>
<dbReference type="Gene3D" id="3.40.50.1390">
    <property type="entry name" value="Resolvase, N-terminal catalytic domain"/>
    <property type="match status" value="1"/>
</dbReference>
<evidence type="ECO:0000313" key="3">
    <source>
        <dbReference type="EMBL" id="AUG55283.1"/>
    </source>
</evidence>
<dbReference type="CDD" id="cd00338">
    <property type="entry name" value="Ser_Recombinase"/>
    <property type="match status" value="1"/>
</dbReference>
<dbReference type="Proteomes" id="UP000233458">
    <property type="component" value="Plasmid pCSC3H3"/>
</dbReference>
<dbReference type="InterPro" id="IPR006119">
    <property type="entry name" value="Resolv_N"/>
</dbReference>
<dbReference type="PANTHER" id="PTHR30461">
    <property type="entry name" value="DNA-INVERTASE FROM LAMBDOID PROPHAGE"/>
    <property type="match status" value="1"/>
</dbReference>
<evidence type="ECO:0000259" key="1">
    <source>
        <dbReference type="PROSITE" id="PS51736"/>
    </source>
</evidence>
<dbReference type="Pfam" id="PF00239">
    <property type="entry name" value="Resolvase"/>
    <property type="match status" value="1"/>
</dbReference>
<protein>
    <recommendedName>
        <fullName evidence="1">Resolvase/invertase-type recombinase catalytic domain-containing protein</fullName>
    </recommendedName>
</protein>
<dbReference type="PROSITE" id="PS51736">
    <property type="entry name" value="RECOMBINASES_3"/>
    <property type="match status" value="1"/>
</dbReference>
<keyword evidence="4" id="KW-1185">Reference proteome</keyword>
<sequence>MGHLATPTAPLIRPEIRLPLPGLVPFSLSFPETRPDLRAGIYARHSTDKQETSTQDQIRRCREFCQRKGYDIVEIYHDEAISGSHIENRPGISALLIGALNDRFDLVVAEDLSRISRDQADTANFFKKMLFLGVPVETVSEGLINELHIYRP</sequence>
<gene>
    <name evidence="2" type="ORF">CSC3H3_12805</name>
    <name evidence="3" type="ORF">CSC3H3_20590</name>
</gene>
<dbReference type="SMART" id="SM00857">
    <property type="entry name" value="Resolvase"/>
    <property type="match status" value="1"/>
</dbReference>
<evidence type="ECO:0000313" key="2">
    <source>
        <dbReference type="EMBL" id="AUG53496.1"/>
    </source>
</evidence>
<feature type="domain" description="Resolvase/invertase-type recombinase catalytic" evidence="1">
    <location>
        <begin position="38"/>
        <end position="152"/>
    </location>
</feature>
<dbReference type="InterPro" id="IPR036162">
    <property type="entry name" value="Resolvase-like_N_sf"/>
</dbReference>
<dbReference type="EMBL" id="CP024199">
    <property type="protein sequence ID" value="AUG53496.1"/>
    <property type="molecule type" value="Genomic_DNA"/>
</dbReference>
<geneLocation type="plasmid" evidence="4">
    <name>pcsc3h3</name>
</geneLocation>
<dbReference type="InterPro" id="IPR050639">
    <property type="entry name" value="SSR_resolvase"/>
</dbReference>
<reference evidence="2 4" key="1">
    <citation type="submission" date="2017-10" db="EMBL/GenBank/DDBJ databases">
        <title>Biodiversity and function of Thalassospira species in the particle-attached aromatic-hydrocarbon-degrading consortia from the surface seawater of the China South Sea.</title>
        <authorList>
            <person name="Dong C."/>
            <person name="Liu R."/>
            <person name="Shao Z."/>
        </authorList>
    </citation>
    <scope>NUCLEOTIDE SEQUENCE [LARGE SCALE GENOMIC DNA]</scope>
    <source>
        <strain evidence="2 4">CSC3H3</strain>
        <plasmid evidence="4">pcsc3h3</plasmid>
        <plasmid evidence="3">pCSC3H3</plasmid>
    </source>
</reference>
<dbReference type="EMBL" id="CP024200">
    <property type="protein sequence ID" value="AUG55283.1"/>
    <property type="molecule type" value="Genomic_DNA"/>
</dbReference>
<dbReference type="Proteomes" id="UP000233458">
    <property type="component" value="Chromosome"/>
</dbReference>
<organism evidence="2 4">
    <name type="scientific">Thalassospira marina</name>
    <dbReference type="NCBI Taxonomy" id="2048283"/>
    <lineage>
        <taxon>Bacteria</taxon>
        <taxon>Pseudomonadati</taxon>
        <taxon>Pseudomonadota</taxon>
        <taxon>Alphaproteobacteria</taxon>
        <taxon>Rhodospirillales</taxon>
        <taxon>Thalassospiraceae</taxon>
        <taxon>Thalassospira</taxon>
    </lineage>
</organism>
<geneLocation type="plasmid" evidence="3">
    <name>pCSC3H3</name>
</geneLocation>
<evidence type="ECO:0000313" key="4">
    <source>
        <dbReference type="Proteomes" id="UP000233458"/>
    </source>
</evidence>
<dbReference type="RefSeq" id="WP_101285075.1">
    <property type="nucleotide sequence ID" value="NZ_CP024199.1"/>
</dbReference>
<name>A0ABN5FIS1_9PROT</name>
<dbReference type="SUPFAM" id="SSF53041">
    <property type="entry name" value="Resolvase-like"/>
    <property type="match status" value="1"/>
</dbReference>
<keyword evidence="3" id="KW-0614">Plasmid</keyword>
<dbReference type="PANTHER" id="PTHR30461:SF23">
    <property type="entry name" value="DNA RECOMBINASE-RELATED"/>
    <property type="match status" value="1"/>
</dbReference>
<accession>A0ABN5FIS1</accession>